<dbReference type="Gene3D" id="2.40.160.50">
    <property type="entry name" value="membrane protein fhac: a member of the omp85/tpsb transporter family"/>
    <property type="match status" value="1"/>
</dbReference>
<dbReference type="PANTHER" id="PTHR34597:SF3">
    <property type="entry name" value="OUTER MEMBRANE TRANSPORTER CDIB"/>
    <property type="match status" value="1"/>
</dbReference>
<protein>
    <submittedName>
        <fullName evidence="8">ShlB/FhaC/HecB family hemolysin secretion/activation protein</fullName>
    </submittedName>
</protein>
<dbReference type="InterPro" id="IPR035251">
    <property type="entry name" value="ShlB_POTRA"/>
</dbReference>
<keyword evidence="9" id="KW-1185">Reference proteome</keyword>
<dbReference type="InterPro" id="IPR051544">
    <property type="entry name" value="TPS_OM_transporter"/>
</dbReference>
<evidence type="ECO:0000313" key="9">
    <source>
        <dbReference type="Proteomes" id="UP001162800"/>
    </source>
</evidence>
<keyword evidence="1" id="KW-1134">Transmembrane beta strand</keyword>
<evidence type="ECO:0000256" key="2">
    <source>
        <dbReference type="ARBA" id="ARBA00022692"/>
    </source>
</evidence>
<keyword evidence="3" id="KW-0998">Cell outer membrane</keyword>
<dbReference type="EMBL" id="CP106882">
    <property type="protein sequence ID" value="UYG53900.1"/>
    <property type="molecule type" value="Genomic_DNA"/>
</dbReference>
<gene>
    <name evidence="8" type="ORF">M9799_18385</name>
</gene>
<name>A0ABY6GFN4_9BURK</name>
<dbReference type="Gene3D" id="3.10.20.310">
    <property type="entry name" value="membrane protein fhac"/>
    <property type="match status" value="1"/>
</dbReference>
<keyword evidence="2" id="KW-0812">Transmembrane</keyword>
<dbReference type="InterPro" id="IPR005565">
    <property type="entry name" value="Hemolysn_activator_HlyB_C"/>
</dbReference>
<dbReference type="PIRSF" id="PIRSF029745">
    <property type="entry name" value="FhaC"/>
    <property type="match status" value="1"/>
</dbReference>
<evidence type="ECO:0000259" key="5">
    <source>
        <dbReference type="Pfam" id="PF03865"/>
    </source>
</evidence>
<evidence type="ECO:0000259" key="7">
    <source>
        <dbReference type="Pfam" id="PF17287"/>
    </source>
</evidence>
<feature type="chain" id="PRO_5046447421" evidence="4">
    <location>
        <begin position="23"/>
        <end position="564"/>
    </location>
</feature>
<accession>A0ABY6GFN4</accession>
<dbReference type="PANTHER" id="PTHR34597">
    <property type="entry name" value="SLR1661 PROTEIN"/>
    <property type="match status" value="1"/>
</dbReference>
<evidence type="ECO:0000313" key="8">
    <source>
        <dbReference type="EMBL" id="UYG53900.1"/>
    </source>
</evidence>
<dbReference type="InterPro" id="IPR027282">
    <property type="entry name" value="TPS"/>
</dbReference>
<evidence type="ECO:0000256" key="3">
    <source>
        <dbReference type="ARBA" id="ARBA00023237"/>
    </source>
</evidence>
<sequence>MSKGPAIFLFAWAWCAGGAVHAQPTAGQQLEQQQIQRQQERDKALRERMLPEADALPGPAAPVALELPENESPCFALHAIRITGAQSGALPWLETAAGLDLQRRPCIGAQGVQVILARMQHALVERGFITSRVLVGPQNLQDGVLEIAFIPGVLREVRLSPDSPANASVLGALPSRPGALLQLRDIEQGLENLKRVPTADADIEIVPSEGPEALPGQSDLVVSYRRARPLRMQLALDDGGTRSTGRLQGTATLSWDNPLQRNDLAYLSLGRGLRGGERRGTRNAVVHYSVPLHYWLLGLTASSNRYHQTVAGAYEDYRYSGRSSQIDVRIGRIIHRSATTRTTASVRAFHRASSNFIDDTEVEVQRRRTSGYELGLAQRSYLGTAVFEGSLAFKRGTGAFGALRAPEEPWGEGSSRMKLHVVDLALSRPFTLAGTRLRWSTAWHAQWNGTPLTPQDRIGIGGRYTVRGFDGESTLLAERGRYWRNEVALPLAVGAEAFVALDTGRVSGPSAQYLAGRPLTGAALGLRGTGRGLSYELLVGAPIRKPEHFQTAHAHLAFNLVYGF</sequence>
<geneLocation type="plasmid" evidence="8 9">
    <name>unnamed1</name>
</geneLocation>
<feature type="domain" description="Polypeptide-transport-associated ShlB-type" evidence="6">
    <location>
        <begin position="75"/>
        <end position="152"/>
    </location>
</feature>
<keyword evidence="4" id="KW-0732">Signal</keyword>
<keyword evidence="1" id="KW-0472">Membrane</keyword>
<dbReference type="InterPro" id="IPR013686">
    <property type="entry name" value="Polypept-transport_assoc_ShlB"/>
</dbReference>
<feature type="domain" description="ShlB POTRA" evidence="7">
    <location>
        <begin position="155"/>
        <end position="207"/>
    </location>
</feature>
<reference evidence="8" key="1">
    <citation type="submission" date="2022-09" db="EMBL/GenBank/DDBJ databases">
        <title>The complete genome of Acidovorax sp. 5MLIR.</title>
        <authorList>
            <person name="Liu L."/>
            <person name="Yue J."/>
            <person name="Yang F."/>
            <person name="Yuan J."/>
            <person name="Li L."/>
        </authorList>
    </citation>
    <scope>NUCLEOTIDE SEQUENCE</scope>
    <source>
        <strain evidence="8">5MLIR</strain>
        <plasmid evidence="8">unnamed1</plasmid>
    </source>
</reference>
<dbReference type="Pfam" id="PF08479">
    <property type="entry name" value="POTRA_2"/>
    <property type="match status" value="1"/>
</dbReference>
<organism evidence="8 9">
    <name type="scientific">Comamonas endophytica</name>
    <dbReference type="NCBI Taxonomy" id="2949090"/>
    <lineage>
        <taxon>Bacteria</taxon>
        <taxon>Pseudomonadati</taxon>
        <taxon>Pseudomonadota</taxon>
        <taxon>Betaproteobacteria</taxon>
        <taxon>Burkholderiales</taxon>
        <taxon>Comamonadaceae</taxon>
        <taxon>Comamonas</taxon>
    </lineage>
</organism>
<feature type="domain" description="Haemolysin activator HlyB C-terminal" evidence="5">
    <location>
        <begin position="216"/>
        <end position="528"/>
    </location>
</feature>
<evidence type="ECO:0000256" key="1">
    <source>
        <dbReference type="ARBA" id="ARBA00022452"/>
    </source>
</evidence>
<evidence type="ECO:0000259" key="6">
    <source>
        <dbReference type="Pfam" id="PF08479"/>
    </source>
</evidence>
<feature type="signal peptide" evidence="4">
    <location>
        <begin position="1"/>
        <end position="22"/>
    </location>
</feature>
<proteinExistence type="predicted"/>
<dbReference type="Pfam" id="PF17287">
    <property type="entry name" value="POTRA_3"/>
    <property type="match status" value="1"/>
</dbReference>
<dbReference type="Proteomes" id="UP001162800">
    <property type="component" value="Plasmid unnamed1"/>
</dbReference>
<evidence type="ECO:0000256" key="4">
    <source>
        <dbReference type="SAM" id="SignalP"/>
    </source>
</evidence>
<keyword evidence="8" id="KW-0614">Plasmid</keyword>
<dbReference type="Pfam" id="PF03865">
    <property type="entry name" value="ShlB"/>
    <property type="match status" value="1"/>
</dbReference>
<dbReference type="RefSeq" id="WP_231043791.1">
    <property type="nucleotide sequence ID" value="NZ_CP106882.1"/>
</dbReference>